<keyword evidence="1" id="KW-0012">Acyltransferase</keyword>
<dbReference type="PANTHER" id="PTHR43881:SF1">
    <property type="entry name" value="GAMMA-GLUTAMYLTRANSPEPTIDASE (AFU_ORTHOLOGUE AFUA_4G13580)"/>
    <property type="match status" value="1"/>
</dbReference>
<sequence>MARNGMVATSHPLAAQTGARILQKGGNAADAAVAVAAELSFVEPHMTSLGGDIVALTHFDGEYKALNGTGYAPGAADVETYREHTDETNEDGEPVVPSEGPLAVTVPGAIDGLYRLADRYGTLEFGELLEPAIDHARKGVPITEYIASQWEVAAPRVAEFDSFRETFLEDGESPSPESIFTNRAFADSLERIAREGIETVYGGELGQKIVNRVQDHGGFLELADLEEFESDWNDPISAEYQGYEVLEHPPNTIGVVALEALNIVENFDLATEPTDPERLHKLIEAIKIAFADAEEHLGDPKDEKIPLESKLDEAYASERAQDIGWEVGDHEPKAGEASNTVYLTVVDGDGNAVSMLGSGYKPFGSGLVVGGFTLQNHATSFSLEPDDPNAIEPRKRPYHTLIPAMLAEDGEFRASFGVMGGSTMPQGQLQVLVNMLDSGLNPQAAIDVPRFRFDEGHEVALETTRLPEETVEELHERGHEIILESEYFEPDAHHFGGAQFIYRDSDGTLIGGSEPRRDGQVVGF</sequence>
<dbReference type="Proteomes" id="UP000434101">
    <property type="component" value="Unassembled WGS sequence"/>
</dbReference>
<keyword evidence="2" id="KW-1185">Reference proteome</keyword>
<dbReference type="GO" id="GO:0036374">
    <property type="term" value="F:glutathione hydrolase activity"/>
    <property type="evidence" value="ECO:0007669"/>
    <property type="project" value="InterPro"/>
</dbReference>
<name>A0A6B0VQ07_9EURY</name>
<dbReference type="InterPro" id="IPR052896">
    <property type="entry name" value="GGT-like_enzyme"/>
</dbReference>
<evidence type="ECO:0000313" key="2">
    <source>
        <dbReference type="Proteomes" id="UP000434101"/>
    </source>
</evidence>
<dbReference type="InterPro" id="IPR043137">
    <property type="entry name" value="GGT_ssub_C"/>
</dbReference>
<evidence type="ECO:0000313" key="1">
    <source>
        <dbReference type="EMBL" id="MXV63385.1"/>
    </source>
</evidence>
<dbReference type="InterPro" id="IPR000101">
    <property type="entry name" value="GGT_peptidase"/>
</dbReference>
<dbReference type="AlphaFoldDB" id="A0A6B0VQ07"/>
<dbReference type="PRINTS" id="PR01210">
    <property type="entry name" value="GGTRANSPTASE"/>
</dbReference>
<comment type="caution">
    <text evidence="1">The sequence shown here is derived from an EMBL/GenBank/DDBJ whole genome shotgun (WGS) entry which is preliminary data.</text>
</comment>
<dbReference type="NCBIfam" id="TIGR00066">
    <property type="entry name" value="g_glut_trans"/>
    <property type="match status" value="1"/>
</dbReference>
<protein>
    <submittedName>
        <fullName evidence="1">Gamma-glutamyltransferase</fullName>
        <ecNumber evidence="1">2.3.2.2</ecNumber>
    </submittedName>
</protein>
<dbReference type="Gene3D" id="1.10.246.130">
    <property type="match status" value="1"/>
</dbReference>
<dbReference type="EMBL" id="WUYX01000047">
    <property type="protein sequence ID" value="MXV63385.1"/>
    <property type="molecule type" value="Genomic_DNA"/>
</dbReference>
<gene>
    <name evidence="1" type="primary">ggt</name>
    <name evidence="1" type="ORF">GS429_15195</name>
</gene>
<dbReference type="Gene3D" id="3.60.20.40">
    <property type="match status" value="1"/>
</dbReference>
<dbReference type="SUPFAM" id="SSF56235">
    <property type="entry name" value="N-terminal nucleophile aminohydrolases (Ntn hydrolases)"/>
    <property type="match status" value="1"/>
</dbReference>
<dbReference type="GO" id="GO:0103068">
    <property type="term" value="F:leukotriene C4 gamma-glutamyl transferase activity"/>
    <property type="evidence" value="ECO:0007669"/>
    <property type="project" value="UniProtKB-EC"/>
</dbReference>
<dbReference type="EC" id="2.3.2.2" evidence="1"/>
<dbReference type="InterPro" id="IPR029055">
    <property type="entry name" value="Ntn_hydrolases_N"/>
</dbReference>
<dbReference type="PANTHER" id="PTHR43881">
    <property type="entry name" value="GAMMA-GLUTAMYLTRANSPEPTIDASE (AFU_ORTHOLOGUE AFUA_4G13580)"/>
    <property type="match status" value="1"/>
</dbReference>
<dbReference type="GO" id="GO:0006751">
    <property type="term" value="P:glutathione catabolic process"/>
    <property type="evidence" value="ECO:0007669"/>
    <property type="project" value="InterPro"/>
</dbReference>
<organism evidence="1 2">
    <name type="scientific">Natronorubrum halalkaliphilum</name>
    <dbReference type="NCBI Taxonomy" id="2691917"/>
    <lineage>
        <taxon>Archaea</taxon>
        <taxon>Methanobacteriati</taxon>
        <taxon>Methanobacteriota</taxon>
        <taxon>Stenosarchaea group</taxon>
        <taxon>Halobacteria</taxon>
        <taxon>Halobacteriales</taxon>
        <taxon>Natrialbaceae</taxon>
        <taxon>Natronorubrum</taxon>
    </lineage>
</organism>
<accession>A0A6B0VQ07</accession>
<dbReference type="Pfam" id="PF01019">
    <property type="entry name" value="G_glu_transpept"/>
    <property type="match status" value="1"/>
</dbReference>
<keyword evidence="1" id="KW-0808">Transferase</keyword>
<proteinExistence type="predicted"/>
<reference evidence="1 2" key="1">
    <citation type="submission" date="2020-01" db="EMBL/GenBank/DDBJ databases">
        <title>Natronorubrum sp. JWXQ-INN 674 isolated from Inner Mongolia Autonomous Region of China.</title>
        <authorList>
            <person name="Xue Q."/>
        </authorList>
    </citation>
    <scope>NUCLEOTIDE SEQUENCE [LARGE SCALE GENOMIC DNA]</scope>
    <source>
        <strain evidence="1 2">JWXQ-INN-674</strain>
    </source>
</reference>
<dbReference type="InterPro" id="IPR043138">
    <property type="entry name" value="GGT_lsub"/>
</dbReference>